<dbReference type="Proteomes" id="UP000270834">
    <property type="component" value="Unassembled WGS sequence"/>
</dbReference>
<gene>
    <name evidence="3" type="ORF">ALP65_00163</name>
</gene>
<dbReference type="PANTHER" id="PTHR36153">
    <property type="entry name" value="INNER MEMBRANE PROTEIN-RELATED"/>
    <property type="match status" value="1"/>
</dbReference>
<proteinExistence type="predicted"/>
<protein>
    <submittedName>
        <fullName evidence="3">Uncharacterized protein</fullName>
    </submittedName>
</protein>
<evidence type="ECO:0000313" key="3">
    <source>
        <dbReference type="EMBL" id="RMS52645.1"/>
    </source>
</evidence>
<dbReference type="InterPro" id="IPR048677">
    <property type="entry name" value="TssM1_hel"/>
</dbReference>
<dbReference type="InterPro" id="IPR053156">
    <property type="entry name" value="T6SS_TssM-like"/>
</dbReference>
<sequence length="273" mass="29727">MAAAASRVALSAERQPPVVQGLVKNVVNSTTSSMMGSVRNQLNAAWISDVVSVYRQSLAGRYPIAAGSSRDATLEDFGHFFGAGGVMDSYFRQYLQPYVDTSASTWRWQPGAAQKLGINPGVLHTFQRAAAIRDAFFRSGGMQPTVRFELKPVTMDAAISQFILDLDGQQLTYDHGPARPVAMQWPSANGLGVVRLTVTPPPSSGRSGLTLEGPWAWFRLLDQSDLERGNSPDRFTLRLRIDGSSIACELRASSAFNPFKSRVVSGFSLPERL</sequence>
<evidence type="ECO:0000259" key="2">
    <source>
        <dbReference type="Pfam" id="PF21070"/>
    </source>
</evidence>
<evidence type="ECO:0000259" key="1">
    <source>
        <dbReference type="Pfam" id="PF06744"/>
    </source>
</evidence>
<dbReference type="EMBL" id="RBSQ01000774">
    <property type="protein sequence ID" value="RMS52645.1"/>
    <property type="molecule type" value="Genomic_DNA"/>
</dbReference>
<organism evidence="3 4">
    <name type="scientific">Pseudomonas aeruginosa</name>
    <dbReference type="NCBI Taxonomy" id="287"/>
    <lineage>
        <taxon>Bacteria</taxon>
        <taxon>Pseudomonadati</taxon>
        <taxon>Pseudomonadota</taxon>
        <taxon>Gammaproteobacteria</taxon>
        <taxon>Pseudomonadales</taxon>
        <taxon>Pseudomonadaceae</taxon>
        <taxon>Pseudomonas</taxon>
    </lineage>
</organism>
<name>A0A3M5DRP8_PSEAI</name>
<feature type="domain" description="Type VI secretion system IcmF C-terminal" evidence="1">
    <location>
        <begin position="148"/>
        <end position="254"/>
    </location>
</feature>
<reference evidence="3 4" key="1">
    <citation type="submission" date="2018-08" db="EMBL/GenBank/DDBJ databases">
        <title>Recombination of ecologically and evolutionarily significant loci maintains genetic cohesion in the Pseudomonas syringae species complex.</title>
        <authorList>
            <person name="Dillon M."/>
            <person name="Thakur S."/>
            <person name="Almeida R.N.D."/>
            <person name="Weir B.S."/>
            <person name="Guttman D.S."/>
        </authorList>
    </citation>
    <scope>NUCLEOTIDE SEQUENCE [LARGE SCALE GENOMIC DNA]</scope>
    <source>
        <strain evidence="3 4">ICMP 7846</strain>
    </source>
</reference>
<feature type="domain" description="Type VI secretion system component TssM1 helical" evidence="2">
    <location>
        <begin position="41"/>
        <end position="140"/>
    </location>
</feature>
<dbReference type="PANTHER" id="PTHR36153:SF1">
    <property type="entry name" value="TYPE VI SECRETION SYSTEM COMPONENT TSSM1"/>
    <property type="match status" value="1"/>
</dbReference>
<dbReference type="Pfam" id="PF21070">
    <property type="entry name" value="IcmF_helical"/>
    <property type="match status" value="1"/>
</dbReference>
<dbReference type="Pfam" id="PF06744">
    <property type="entry name" value="IcmF_C"/>
    <property type="match status" value="1"/>
</dbReference>
<dbReference type="InterPro" id="IPR010623">
    <property type="entry name" value="IcmF_C"/>
</dbReference>
<evidence type="ECO:0000313" key="4">
    <source>
        <dbReference type="Proteomes" id="UP000270834"/>
    </source>
</evidence>
<dbReference type="AlphaFoldDB" id="A0A3M5DRP8"/>
<accession>A0A3M5DRP8</accession>
<comment type="caution">
    <text evidence="3">The sequence shown here is derived from an EMBL/GenBank/DDBJ whole genome shotgun (WGS) entry which is preliminary data.</text>
</comment>